<name>A0A6J7GSM1_9ZZZZ</name>
<organism evidence="9">
    <name type="scientific">freshwater metagenome</name>
    <dbReference type="NCBI Taxonomy" id="449393"/>
    <lineage>
        <taxon>unclassified sequences</taxon>
        <taxon>metagenomes</taxon>
        <taxon>ecological metagenomes</taxon>
    </lineage>
</organism>
<dbReference type="PROSITE" id="PS50893">
    <property type="entry name" value="ABC_TRANSPORTER_2"/>
    <property type="match status" value="1"/>
</dbReference>
<accession>A0A6J7GSM1</accession>
<comment type="subcellular location">
    <subcellularLocation>
        <location evidence="1">Membrane</location>
        <topology evidence="1">Multi-pass membrane protein</topology>
    </subcellularLocation>
</comment>
<reference evidence="9" key="1">
    <citation type="submission" date="2020-05" db="EMBL/GenBank/DDBJ databases">
        <authorList>
            <person name="Chiriac C."/>
            <person name="Salcher M."/>
            <person name="Ghai R."/>
            <person name="Kavagutti S V."/>
        </authorList>
    </citation>
    <scope>NUCLEOTIDE SEQUENCE</scope>
</reference>
<dbReference type="InterPro" id="IPR003593">
    <property type="entry name" value="AAA+_ATPase"/>
</dbReference>
<evidence type="ECO:0000256" key="4">
    <source>
        <dbReference type="ARBA" id="ARBA00022741"/>
    </source>
</evidence>
<evidence type="ECO:0000256" key="1">
    <source>
        <dbReference type="ARBA" id="ARBA00004141"/>
    </source>
</evidence>
<dbReference type="SMART" id="SM00382">
    <property type="entry name" value="AAA"/>
    <property type="match status" value="1"/>
</dbReference>
<feature type="domain" description="ABC transporter" evidence="8">
    <location>
        <begin position="1"/>
        <end position="209"/>
    </location>
</feature>
<dbReference type="GO" id="GO:0016887">
    <property type="term" value="F:ATP hydrolysis activity"/>
    <property type="evidence" value="ECO:0007669"/>
    <property type="project" value="InterPro"/>
</dbReference>
<protein>
    <submittedName>
        <fullName evidence="9">Unannotated protein</fullName>
    </submittedName>
</protein>
<evidence type="ECO:0000256" key="3">
    <source>
        <dbReference type="ARBA" id="ARBA00022692"/>
    </source>
</evidence>
<dbReference type="InterPro" id="IPR026082">
    <property type="entry name" value="ABCA"/>
</dbReference>
<dbReference type="Gene3D" id="3.40.50.300">
    <property type="entry name" value="P-loop containing nucleotide triphosphate hydrolases"/>
    <property type="match status" value="1"/>
</dbReference>
<dbReference type="Pfam" id="PF00005">
    <property type="entry name" value="ABC_tran"/>
    <property type="match status" value="1"/>
</dbReference>
<dbReference type="Pfam" id="PF23321">
    <property type="entry name" value="R1_ABCA1"/>
    <property type="match status" value="1"/>
</dbReference>
<dbReference type="EMBL" id="CAFBMQ010000071">
    <property type="protein sequence ID" value="CAB4907320.1"/>
    <property type="molecule type" value="Genomic_DNA"/>
</dbReference>
<dbReference type="PANTHER" id="PTHR19229:SF209">
    <property type="entry name" value="ATP-BINDING CASSETTE SUB-FAMILY A MEMBER 5 ISOFORM X1"/>
    <property type="match status" value="1"/>
</dbReference>
<keyword evidence="3" id="KW-0812">Transmembrane</keyword>
<dbReference type="GO" id="GO:0005319">
    <property type="term" value="F:lipid transporter activity"/>
    <property type="evidence" value="ECO:0007669"/>
    <property type="project" value="TreeGrafter"/>
</dbReference>
<evidence type="ECO:0000256" key="7">
    <source>
        <dbReference type="ARBA" id="ARBA00023136"/>
    </source>
</evidence>
<dbReference type="AlphaFoldDB" id="A0A6J7GSM1"/>
<dbReference type="CDD" id="cd03263">
    <property type="entry name" value="ABC_subfamily_A"/>
    <property type="match status" value="1"/>
</dbReference>
<keyword evidence="4" id="KW-0547">Nucleotide-binding</keyword>
<keyword evidence="2" id="KW-0813">Transport</keyword>
<dbReference type="SUPFAM" id="SSF52540">
    <property type="entry name" value="P-loop containing nucleoside triphosphate hydrolases"/>
    <property type="match status" value="1"/>
</dbReference>
<gene>
    <name evidence="9" type="ORF">UFOPK3609_00624</name>
</gene>
<evidence type="ECO:0000313" key="9">
    <source>
        <dbReference type="EMBL" id="CAB4907320.1"/>
    </source>
</evidence>
<sequence length="292" mass="32204">MAKGEIFGLLGPNGAGKTTTLSILTGEQKATSGSTCIDSVALTDDNTLEIFQKLGFCPQFSALWPTIKVEEHLRLFAGLRGYSDRVVSQKVRSFMNMMRIAEYAEFFASDISGGTQRKLSVGIALVNAPKIFLLDEPSTGLDPGARHFLWDVIKSSSESRATILTTHSMEEAESLSTTISIMTNGKLQCIGSPQHLKTKYGYGYTLEIKAPTDRVSEVQAYIHSSFSEASLLEVYDGHLKFRVNGQIRLAQVFRALEQAMTKYGVTDYSFSQPSLEQVFLFFAKQQETSSDS</sequence>
<evidence type="ECO:0000256" key="6">
    <source>
        <dbReference type="ARBA" id="ARBA00022989"/>
    </source>
</evidence>
<dbReference type="GO" id="GO:0140359">
    <property type="term" value="F:ABC-type transporter activity"/>
    <property type="evidence" value="ECO:0007669"/>
    <property type="project" value="InterPro"/>
</dbReference>
<evidence type="ECO:0000256" key="5">
    <source>
        <dbReference type="ARBA" id="ARBA00022840"/>
    </source>
</evidence>
<evidence type="ECO:0000256" key="2">
    <source>
        <dbReference type="ARBA" id="ARBA00022448"/>
    </source>
</evidence>
<dbReference type="GO" id="GO:0016020">
    <property type="term" value="C:membrane"/>
    <property type="evidence" value="ECO:0007669"/>
    <property type="project" value="UniProtKB-SubCell"/>
</dbReference>
<keyword evidence="7" id="KW-0472">Membrane</keyword>
<dbReference type="PANTHER" id="PTHR19229">
    <property type="entry name" value="ATP-BINDING CASSETTE TRANSPORTER SUBFAMILY A ABCA"/>
    <property type="match status" value="1"/>
</dbReference>
<dbReference type="FunFam" id="3.40.50.300:FF:000335">
    <property type="entry name" value="ATP binding cassette subfamily A member 5"/>
    <property type="match status" value="1"/>
</dbReference>
<dbReference type="InterPro" id="IPR056264">
    <property type="entry name" value="R2_ABCA1-4-like"/>
</dbReference>
<proteinExistence type="predicted"/>
<evidence type="ECO:0000259" key="8">
    <source>
        <dbReference type="PROSITE" id="PS50893"/>
    </source>
</evidence>
<keyword evidence="5" id="KW-0067">ATP-binding</keyword>
<keyword evidence="6" id="KW-1133">Transmembrane helix</keyword>
<dbReference type="GO" id="GO:0005524">
    <property type="term" value="F:ATP binding"/>
    <property type="evidence" value="ECO:0007669"/>
    <property type="project" value="UniProtKB-KW"/>
</dbReference>
<dbReference type="InterPro" id="IPR027417">
    <property type="entry name" value="P-loop_NTPase"/>
</dbReference>
<dbReference type="InterPro" id="IPR003439">
    <property type="entry name" value="ABC_transporter-like_ATP-bd"/>
</dbReference>